<evidence type="ECO:0000256" key="2">
    <source>
        <dbReference type="SAM" id="MobiDB-lite"/>
    </source>
</evidence>
<keyword evidence="1" id="KW-0175">Coiled coil</keyword>
<evidence type="ECO:0000256" key="1">
    <source>
        <dbReference type="SAM" id="Coils"/>
    </source>
</evidence>
<gene>
    <name evidence="3" type="ORF">Tci_450774</name>
</gene>
<feature type="coiled-coil region" evidence="1">
    <location>
        <begin position="137"/>
        <end position="171"/>
    </location>
</feature>
<organism evidence="3">
    <name type="scientific">Tanacetum cinerariifolium</name>
    <name type="common">Dalmatian daisy</name>
    <name type="synonym">Chrysanthemum cinerariifolium</name>
    <dbReference type="NCBI Taxonomy" id="118510"/>
    <lineage>
        <taxon>Eukaryota</taxon>
        <taxon>Viridiplantae</taxon>
        <taxon>Streptophyta</taxon>
        <taxon>Embryophyta</taxon>
        <taxon>Tracheophyta</taxon>
        <taxon>Spermatophyta</taxon>
        <taxon>Magnoliopsida</taxon>
        <taxon>eudicotyledons</taxon>
        <taxon>Gunneridae</taxon>
        <taxon>Pentapetalae</taxon>
        <taxon>asterids</taxon>
        <taxon>campanulids</taxon>
        <taxon>Asterales</taxon>
        <taxon>Asteraceae</taxon>
        <taxon>Asteroideae</taxon>
        <taxon>Anthemideae</taxon>
        <taxon>Anthemidinae</taxon>
        <taxon>Tanacetum</taxon>
    </lineage>
</organism>
<name>A0A699HWD6_TANCI</name>
<feature type="region of interest" description="Disordered" evidence="2">
    <location>
        <begin position="97"/>
        <end position="124"/>
    </location>
</feature>
<reference evidence="3" key="1">
    <citation type="journal article" date="2019" name="Sci. Rep.">
        <title>Draft genome of Tanacetum cinerariifolium, the natural source of mosquito coil.</title>
        <authorList>
            <person name="Yamashiro T."/>
            <person name="Shiraishi A."/>
            <person name="Satake H."/>
            <person name="Nakayama K."/>
        </authorList>
    </citation>
    <scope>NUCLEOTIDE SEQUENCE</scope>
</reference>
<dbReference type="EMBL" id="BKCJ010209745">
    <property type="protein sequence ID" value="GEY78800.1"/>
    <property type="molecule type" value="Genomic_DNA"/>
</dbReference>
<evidence type="ECO:0000313" key="3">
    <source>
        <dbReference type="EMBL" id="GEY78800.1"/>
    </source>
</evidence>
<protein>
    <submittedName>
        <fullName evidence="3">Uncharacterized protein</fullName>
    </submittedName>
</protein>
<comment type="caution">
    <text evidence="3">The sequence shown here is derived from an EMBL/GenBank/DDBJ whole genome shotgun (WGS) entry which is preliminary data.</text>
</comment>
<dbReference type="AlphaFoldDB" id="A0A699HWD6"/>
<accession>A0A699HWD6</accession>
<sequence>MIDDLDDDEGVTLVDETQGRNDQDMFDTSILDDEEVVAEKEVSAADPVTTTNELVTTIGIKVSTVAIISQILMNAITLAKALIDIKTLKRKAKEIVMQEPSEKPTPTPIVSSQQPSMAKDKDKAKMIEPEKPLKDQIMIDEEVARNLEAELEEEEDARKKHFAALRAKEKRSKPPTKAQKRKIMSTYLKNMAGYKHGYIVGEGSGKAAEGSSKRARDDVTIEATPLSSKLLAIVDYKIYEEGRKSFFKIIRADARFKKTKPVNDMDNLLFQTLKTMFEHHNMVYYLLVERMYPLTRNTLHQMWNDVRLQVDYEVEMAYDLLRLIWRQISESYVPE</sequence>
<proteinExistence type="predicted"/>